<dbReference type="Pfam" id="PF01075">
    <property type="entry name" value="Glyco_transf_9"/>
    <property type="match status" value="1"/>
</dbReference>
<evidence type="ECO:0000313" key="4">
    <source>
        <dbReference type="Proteomes" id="UP000029273"/>
    </source>
</evidence>
<dbReference type="Gene3D" id="3.40.50.2000">
    <property type="entry name" value="Glycogen Phosphorylase B"/>
    <property type="match status" value="2"/>
</dbReference>
<evidence type="ECO:0008006" key="5">
    <source>
        <dbReference type="Google" id="ProtNLM"/>
    </source>
</evidence>
<dbReference type="PANTHER" id="PTHR30160:SF7">
    <property type="entry name" value="ADP-HEPTOSE--LPS HEPTOSYLTRANSFERASE 2"/>
    <property type="match status" value="1"/>
</dbReference>
<reference evidence="3 4" key="1">
    <citation type="journal article" date="2014" name="Genome Announc.">
        <title>Draft Genome Sequence of the Iron-Oxidizing, Acidophilic, and Halotolerant 'Thiobacillus prosperus' Type Strain DSM 5130.</title>
        <authorList>
            <person name="Ossandon F.J."/>
            <person name="Cardenas J.P."/>
            <person name="Corbett M."/>
            <person name="Quatrini R."/>
            <person name="Holmes D.S."/>
            <person name="Watkin E."/>
        </authorList>
    </citation>
    <scope>NUCLEOTIDE SEQUENCE [LARGE SCALE GENOMIC DNA]</scope>
    <source>
        <strain evidence="3 4">DSM 5130</strain>
    </source>
</reference>
<comment type="caution">
    <text evidence="3">The sequence shown here is derived from an EMBL/GenBank/DDBJ whole genome shotgun (WGS) entry which is preliminary data.</text>
</comment>
<organism evidence="3 4">
    <name type="scientific">Acidihalobacter prosperus</name>
    <dbReference type="NCBI Taxonomy" id="160660"/>
    <lineage>
        <taxon>Bacteria</taxon>
        <taxon>Pseudomonadati</taxon>
        <taxon>Pseudomonadota</taxon>
        <taxon>Gammaproteobacteria</taxon>
        <taxon>Chromatiales</taxon>
        <taxon>Ectothiorhodospiraceae</taxon>
        <taxon>Acidihalobacter</taxon>
    </lineage>
</organism>
<dbReference type="OrthoDB" id="9781892at2"/>
<keyword evidence="1" id="KW-0328">Glycosyltransferase</keyword>
<dbReference type="GO" id="GO:0009244">
    <property type="term" value="P:lipopolysaccharide core region biosynthetic process"/>
    <property type="evidence" value="ECO:0007669"/>
    <property type="project" value="TreeGrafter"/>
</dbReference>
<keyword evidence="2" id="KW-0808">Transferase</keyword>
<dbReference type="InterPro" id="IPR002201">
    <property type="entry name" value="Glyco_trans_9"/>
</dbReference>
<dbReference type="STRING" id="160660.BJI67_03055"/>
<gene>
    <name evidence="3" type="ORF">Thpro_021944</name>
</gene>
<protein>
    <recommendedName>
        <fullName evidence="5">Glycosyltransferase family 9 protein</fullName>
    </recommendedName>
</protein>
<dbReference type="AlphaFoldDB" id="A0A1A6C4X0"/>
<evidence type="ECO:0000313" key="3">
    <source>
        <dbReference type="EMBL" id="OBS09616.1"/>
    </source>
</evidence>
<dbReference type="CDD" id="cd03789">
    <property type="entry name" value="GT9_LPS_heptosyltransferase"/>
    <property type="match status" value="1"/>
</dbReference>
<sequence length="372" mass="39518">MRVQPLTDLLYLGLRAAHALGRHPRPAADFAPAAVNTLLAVSTTALGDTAMSTAGIHALRARYPEARLVALLHPATGRLLDGHPDIDERIFYSGRYGDFARTLGALRRLRPDAAAVFHGNEPQMTPLLSLAGIPFIFKLPNTSRNRFLLSNAEPRLTWQDLGHGLRQRLAVAHLAGADSDDPRMHLPVHGAAREAARTVLAAHGLVADTPLVGLQTGASEPHRAWPERHYVALGRTLAARRPGLRLVLTGSPAEAARCRRITEGIGEAAVDLAGTLGLDRLPALIERLDVLVTGDTGPMHVAIAVGTPTVCLFGASDPAGAGPLYDLDRHTVLTAPWDATARTLPEPMSRIGVDAVAAAVLARLDRRAATGT</sequence>
<dbReference type="SUPFAM" id="SSF53756">
    <property type="entry name" value="UDP-Glycosyltransferase/glycogen phosphorylase"/>
    <property type="match status" value="1"/>
</dbReference>
<evidence type="ECO:0000256" key="1">
    <source>
        <dbReference type="ARBA" id="ARBA00022676"/>
    </source>
</evidence>
<dbReference type="PANTHER" id="PTHR30160">
    <property type="entry name" value="TETRAACYLDISACCHARIDE 4'-KINASE-RELATED"/>
    <property type="match status" value="1"/>
</dbReference>
<dbReference type="GO" id="GO:0008713">
    <property type="term" value="F:ADP-heptose-lipopolysaccharide heptosyltransferase activity"/>
    <property type="evidence" value="ECO:0007669"/>
    <property type="project" value="TreeGrafter"/>
</dbReference>
<keyword evidence="4" id="KW-1185">Reference proteome</keyword>
<dbReference type="EMBL" id="JQSG02000003">
    <property type="protein sequence ID" value="OBS09616.1"/>
    <property type="molecule type" value="Genomic_DNA"/>
</dbReference>
<proteinExistence type="predicted"/>
<dbReference type="RefSeq" id="WP_065089559.1">
    <property type="nucleotide sequence ID" value="NZ_JQSG02000003.1"/>
</dbReference>
<dbReference type="Proteomes" id="UP000029273">
    <property type="component" value="Unassembled WGS sequence"/>
</dbReference>
<dbReference type="GO" id="GO:0005829">
    <property type="term" value="C:cytosol"/>
    <property type="evidence" value="ECO:0007669"/>
    <property type="project" value="TreeGrafter"/>
</dbReference>
<accession>A0A1A6C4X0</accession>
<dbReference type="InterPro" id="IPR051199">
    <property type="entry name" value="LPS_LOS_Heptosyltrfase"/>
</dbReference>
<name>A0A1A6C4X0_9GAMM</name>
<evidence type="ECO:0000256" key="2">
    <source>
        <dbReference type="ARBA" id="ARBA00022679"/>
    </source>
</evidence>